<feature type="compositionally biased region" description="Polar residues" evidence="4">
    <location>
        <begin position="486"/>
        <end position="496"/>
    </location>
</feature>
<dbReference type="InParanoid" id="B8CCS7"/>
<dbReference type="SUPFAM" id="SSF50985">
    <property type="entry name" value="RCC1/BLIP-II"/>
    <property type="match status" value="1"/>
</dbReference>
<dbReference type="RefSeq" id="XP_002293818.1">
    <property type="nucleotide sequence ID" value="XM_002293782.1"/>
</dbReference>
<feature type="compositionally biased region" description="Basic and acidic residues" evidence="4">
    <location>
        <begin position="628"/>
        <end position="657"/>
    </location>
</feature>
<dbReference type="Pfam" id="PF25390">
    <property type="entry name" value="WD40_RLD"/>
    <property type="match status" value="1"/>
</dbReference>
<evidence type="ECO:0000256" key="1">
    <source>
        <dbReference type="ARBA" id="ARBA00022658"/>
    </source>
</evidence>
<dbReference type="InterPro" id="IPR051553">
    <property type="entry name" value="Ran_GTPase-activating"/>
</dbReference>
<feature type="domain" description="RCC1-like" evidence="5">
    <location>
        <begin position="981"/>
        <end position="1358"/>
    </location>
</feature>
<name>B8CCS7_THAPS</name>
<dbReference type="PaxDb" id="35128-Thaps9963"/>
<dbReference type="eggNOG" id="KOG0941">
    <property type="taxonomic scope" value="Eukaryota"/>
</dbReference>
<dbReference type="PANTHER" id="PTHR45982:SF1">
    <property type="entry name" value="REGULATOR OF CHROMOSOME CONDENSATION"/>
    <property type="match status" value="1"/>
</dbReference>
<evidence type="ECO:0000259" key="5">
    <source>
        <dbReference type="Pfam" id="PF25390"/>
    </source>
</evidence>
<feature type="repeat" description="RCC1" evidence="3">
    <location>
        <begin position="1100"/>
        <end position="1151"/>
    </location>
</feature>
<feature type="region of interest" description="Disordered" evidence="4">
    <location>
        <begin position="885"/>
        <end position="971"/>
    </location>
</feature>
<feature type="repeat" description="RCC1" evidence="3">
    <location>
        <begin position="1307"/>
        <end position="1362"/>
    </location>
</feature>
<feature type="repeat" description="RCC1" evidence="3">
    <location>
        <begin position="1152"/>
        <end position="1202"/>
    </location>
</feature>
<dbReference type="HOGENOM" id="CLU_256402_0_0_1"/>
<dbReference type="Gene3D" id="2.130.10.30">
    <property type="entry name" value="Regulator of chromosome condensation 1/beta-lactamase-inhibitor protein II"/>
    <property type="match status" value="2"/>
</dbReference>
<gene>
    <name evidence="6" type="ORF">THAPSDRAFT_9963</name>
</gene>
<feature type="compositionally biased region" description="Low complexity" evidence="4">
    <location>
        <begin position="668"/>
        <end position="680"/>
    </location>
</feature>
<feature type="compositionally biased region" description="Basic and acidic residues" evidence="4">
    <location>
        <begin position="950"/>
        <end position="964"/>
    </location>
</feature>
<evidence type="ECO:0000256" key="4">
    <source>
        <dbReference type="SAM" id="MobiDB-lite"/>
    </source>
</evidence>
<feature type="compositionally biased region" description="Polar residues" evidence="4">
    <location>
        <begin position="919"/>
        <end position="936"/>
    </location>
</feature>
<feature type="compositionally biased region" description="Polar residues" evidence="4">
    <location>
        <begin position="895"/>
        <end position="910"/>
    </location>
</feature>
<accession>B8CCS7</accession>
<feature type="compositionally biased region" description="Basic residues" evidence="4">
    <location>
        <begin position="182"/>
        <end position="202"/>
    </location>
</feature>
<feature type="region of interest" description="Disordered" evidence="4">
    <location>
        <begin position="182"/>
        <end position="206"/>
    </location>
</feature>
<protein>
    <recommendedName>
        <fullName evidence="5">RCC1-like domain-containing protein</fullName>
    </recommendedName>
</protein>
<keyword evidence="7" id="KW-1185">Reference proteome</keyword>
<feature type="region of interest" description="Disordered" evidence="4">
    <location>
        <begin position="467"/>
        <end position="723"/>
    </location>
</feature>
<sequence length="1370" mass="151096">MNLSCDNQRMDMNELDLDELGPNSTEHGTLNEAFDGGIESYVDYDEGVVAKTKAEDGIASDEGDDDGFVRETETVDIYFEDMFNGVYQDDGIGVRMERYSDASNWNDIDTKAQQRHLSKSKSQKQRPVFDLRGKATKGKATKGGYRYGVKKTLNLRKKGYKWYKRINKKRGYIKYKMMKHKRIKRLRHKHKKHKRGKKKRGKRDREVTRGTCFEEVGIVNTNTATQDVCTFSSKSFEVEGTKNGQLVVGKLYLTMIQDDTTVNTNTKKQIEDITLNYLADNIGSPSSFLPACITITDNAYSKQQGSQQKAVESTVLELEVTYWVKSEDQNERVLIERCSPLERAQCCSQDAINNNVGQYCRNLGCGTSRCGRGRRPPKQRRSPQPQRLLMSTYPEEKDYVECPFRGKDFNTMVKRYTDFQPQETNALLDVNDIEEAATCSANRYNVDRFQTPTLGCGEFETSNCAENDDLFPKRDESNGGCKESPSLDQTNDSASQPTPVSTPKPIPSTTKPMKTDNPTPKPQKTDRPTDKPVKTDHPTPRPQKTDRPTDKPVKTDHPTARPQKTDRPTDKPVKTDHPTPRPQKTHRPTDKPVKTDHPTPRPQKTDRPTDKVVLTSSSLCHALPIDAETPKPTEKPTRTSRPSDKPVKTRRPTDKPTRQPSKPPSNKPSHVPSQRPSRSPSEPPTIKPTQPLVPTAKPSESPSTSLLPSASSQPTIGQSCDPLDGDCKDYDDLVPCVSVIDEDSSFTYYPPKKDQAELWDDFKAAYPSRPFCLLVIEEGADGTVKPLPLNFTSDPYVTYKFNVTRDGGNASLAENWVDFCGLGSYTKANVQFIGMFIDNSGSMTVSDVEASTSLFLSNLSAKGIEVKPVNNAHENWIYPFMTELVPKPTKEPGTPTRNSFKEPNSTTVKVAQQAAFKESGSTPRPHSILLSPSDQDTPTRTPTSPPTRIPSREPTGEPSREPTKEPGTPTRLTRELLYDWLYWGAEEGRGGEIGENEETPQFIEENIKDVSAGSRYTLLIDVNGDAYASGFIESKLVYAGHFGVDPSRLSTGSNVWKEIDVVVNPNGNEVSSPKFAKAYAGASATANSGDMHSVLIDEDGNLFTMGNNDRGQLCLGDRQKRYIPHKVNFDTNSQAVAAAVGEDFTLILLANGRVYGCGSNQKGELGLGSNVPSVDTPNNKNGLSSIVSISAGLNFALFQAENDEVYATGSNLYRQQCFFSEGAPVTTPKVISALGQRVQVIQAGKESSYFLFDDGSVGACGRNDKGQLGDGSFADKEKTSVEIPDDVIIYGLGSGASSQSVFFIAKDTVFAAGTNDRYQLGIGEVGSKADPVEVKFNIFIFLKTDIVKISSSGTHTVAIGESDDSIVSRG</sequence>
<dbReference type="GeneID" id="7441829"/>
<organism evidence="6 7">
    <name type="scientific">Thalassiosira pseudonana</name>
    <name type="common">Marine diatom</name>
    <name type="synonym">Cyclotella nana</name>
    <dbReference type="NCBI Taxonomy" id="35128"/>
    <lineage>
        <taxon>Eukaryota</taxon>
        <taxon>Sar</taxon>
        <taxon>Stramenopiles</taxon>
        <taxon>Ochrophyta</taxon>
        <taxon>Bacillariophyta</taxon>
        <taxon>Coscinodiscophyceae</taxon>
        <taxon>Thalassiosirophycidae</taxon>
        <taxon>Thalassiosirales</taxon>
        <taxon>Thalassiosiraceae</taxon>
        <taxon>Thalassiosira</taxon>
    </lineage>
</organism>
<feature type="repeat" description="RCC1" evidence="3">
    <location>
        <begin position="978"/>
        <end position="1023"/>
    </location>
</feature>
<dbReference type="eggNOG" id="KOG1216">
    <property type="taxonomic scope" value="Eukaryota"/>
</dbReference>
<dbReference type="GO" id="GO:0005737">
    <property type="term" value="C:cytoplasm"/>
    <property type="evidence" value="ECO:0000318"/>
    <property type="project" value="GO_Central"/>
</dbReference>
<dbReference type="PANTHER" id="PTHR45982">
    <property type="entry name" value="REGULATOR OF CHROMOSOME CONDENSATION"/>
    <property type="match status" value="1"/>
</dbReference>
<dbReference type="PRINTS" id="PR00633">
    <property type="entry name" value="RCCNDNSATION"/>
</dbReference>
<proteinExistence type="predicted"/>
<reference evidence="6 7" key="1">
    <citation type="journal article" date="2004" name="Science">
        <title>The genome of the diatom Thalassiosira pseudonana: ecology, evolution, and metabolism.</title>
        <authorList>
            <person name="Armbrust E.V."/>
            <person name="Berges J.A."/>
            <person name="Bowler C."/>
            <person name="Green B.R."/>
            <person name="Martinez D."/>
            <person name="Putnam N.H."/>
            <person name="Zhou S."/>
            <person name="Allen A.E."/>
            <person name="Apt K.E."/>
            <person name="Bechner M."/>
            <person name="Brzezinski M.A."/>
            <person name="Chaal B.K."/>
            <person name="Chiovitti A."/>
            <person name="Davis A.K."/>
            <person name="Demarest M.S."/>
            <person name="Detter J.C."/>
            <person name="Glavina T."/>
            <person name="Goodstein D."/>
            <person name="Hadi M.Z."/>
            <person name="Hellsten U."/>
            <person name="Hildebrand M."/>
            <person name="Jenkins B.D."/>
            <person name="Jurka J."/>
            <person name="Kapitonov V.V."/>
            <person name="Kroger N."/>
            <person name="Lau W.W."/>
            <person name="Lane T.W."/>
            <person name="Larimer F.W."/>
            <person name="Lippmeier J.C."/>
            <person name="Lucas S."/>
            <person name="Medina M."/>
            <person name="Montsant A."/>
            <person name="Obornik M."/>
            <person name="Parker M.S."/>
            <person name="Palenik B."/>
            <person name="Pazour G.J."/>
            <person name="Richardson P.M."/>
            <person name="Rynearson T.A."/>
            <person name="Saito M.A."/>
            <person name="Schwartz D.C."/>
            <person name="Thamatrakoln K."/>
            <person name="Valentin K."/>
            <person name="Vardi A."/>
            <person name="Wilkerson F.P."/>
            <person name="Rokhsar D.S."/>
        </authorList>
    </citation>
    <scope>NUCLEOTIDE SEQUENCE [LARGE SCALE GENOMIC DNA]</scope>
    <source>
        <strain evidence="6 7">CCMP1335</strain>
    </source>
</reference>
<dbReference type="Proteomes" id="UP000001449">
    <property type="component" value="Chromosome 14"/>
</dbReference>
<dbReference type="EMBL" id="CM000649">
    <property type="protein sequence ID" value="EED88827.1"/>
    <property type="molecule type" value="Genomic_DNA"/>
</dbReference>
<feature type="compositionally biased region" description="Low complexity" evidence="4">
    <location>
        <begin position="698"/>
        <end position="715"/>
    </location>
</feature>
<reference evidence="6 7" key="2">
    <citation type="journal article" date="2008" name="Nature">
        <title>The Phaeodactylum genome reveals the evolutionary history of diatom genomes.</title>
        <authorList>
            <person name="Bowler C."/>
            <person name="Allen A.E."/>
            <person name="Badger J.H."/>
            <person name="Grimwood J."/>
            <person name="Jabbari K."/>
            <person name="Kuo A."/>
            <person name="Maheswari U."/>
            <person name="Martens C."/>
            <person name="Maumus F."/>
            <person name="Otillar R.P."/>
            <person name="Rayko E."/>
            <person name="Salamov A."/>
            <person name="Vandepoele K."/>
            <person name="Beszteri B."/>
            <person name="Gruber A."/>
            <person name="Heijde M."/>
            <person name="Katinka M."/>
            <person name="Mock T."/>
            <person name="Valentin K."/>
            <person name="Verret F."/>
            <person name="Berges J.A."/>
            <person name="Brownlee C."/>
            <person name="Cadoret J.P."/>
            <person name="Chiovitti A."/>
            <person name="Choi C.J."/>
            <person name="Coesel S."/>
            <person name="De Martino A."/>
            <person name="Detter J.C."/>
            <person name="Durkin C."/>
            <person name="Falciatore A."/>
            <person name="Fournet J."/>
            <person name="Haruta M."/>
            <person name="Huysman M.J."/>
            <person name="Jenkins B.D."/>
            <person name="Jiroutova K."/>
            <person name="Jorgensen R.E."/>
            <person name="Joubert Y."/>
            <person name="Kaplan A."/>
            <person name="Kroger N."/>
            <person name="Kroth P.G."/>
            <person name="La Roche J."/>
            <person name="Lindquist E."/>
            <person name="Lommer M."/>
            <person name="Martin-Jezequel V."/>
            <person name="Lopez P.J."/>
            <person name="Lucas S."/>
            <person name="Mangogna M."/>
            <person name="McGinnis K."/>
            <person name="Medlin L.K."/>
            <person name="Montsant A."/>
            <person name="Oudot-Le Secq M.P."/>
            <person name="Napoli C."/>
            <person name="Obornik M."/>
            <person name="Parker M.S."/>
            <person name="Petit J.L."/>
            <person name="Porcel B.M."/>
            <person name="Poulsen N."/>
            <person name="Robison M."/>
            <person name="Rychlewski L."/>
            <person name="Rynearson T.A."/>
            <person name="Schmutz J."/>
            <person name="Shapiro H."/>
            <person name="Siaut M."/>
            <person name="Stanley M."/>
            <person name="Sussman M.R."/>
            <person name="Taylor A.R."/>
            <person name="Vardi A."/>
            <person name="von Dassow P."/>
            <person name="Vyverman W."/>
            <person name="Willis A."/>
            <person name="Wyrwicz L.S."/>
            <person name="Rokhsar D.S."/>
            <person name="Weissenbach J."/>
            <person name="Armbrust E.V."/>
            <person name="Green B.R."/>
            <person name="Van de Peer Y."/>
            <person name="Grigoriev I.V."/>
        </authorList>
    </citation>
    <scope>NUCLEOTIDE SEQUENCE [LARGE SCALE GENOMIC DNA]</scope>
    <source>
        <strain evidence="6 7">CCMP1335</strain>
    </source>
</reference>
<keyword evidence="1" id="KW-0344">Guanine-nucleotide releasing factor</keyword>
<dbReference type="InterPro" id="IPR058923">
    <property type="entry name" value="RCC1-like_dom"/>
</dbReference>
<evidence type="ECO:0000313" key="6">
    <source>
        <dbReference type="EMBL" id="EED88827.1"/>
    </source>
</evidence>
<feature type="compositionally biased region" description="Basic and acidic residues" evidence="4">
    <location>
        <begin position="523"/>
        <end position="579"/>
    </location>
</feature>
<evidence type="ECO:0000256" key="3">
    <source>
        <dbReference type="PROSITE-ProRule" id="PRU00235"/>
    </source>
</evidence>
<dbReference type="STRING" id="35128.B8CCS7"/>
<dbReference type="PROSITE" id="PS50012">
    <property type="entry name" value="RCC1_3"/>
    <property type="match status" value="4"/>
</dbReference>
<dbReference type="InterPro" id="IPR009091">
    <property type="entry name" value="RCC1/BLIP-II"/>
</dbReference>
<feature type="compositionally biased region" description="Basic and acidic residues" evidence="4">
    <location>
        <begin position="587"/>
        <end position="610"/>
    </location>
</feature>
<evidence type="ECO:0000256" key="2">
    <source>
        <dbReference type="ARBA" id="ARBA00022737"/>
    </source>
</evidence>
<evidence type="ECO:0000313" key="7">
    <source>
        <dbReference type="Proteomes" id="UP000001449"/>
    </source>
</evidence>
<dbReference type="KEGG" id="tps:THAPSDRAFT_9963"/>
<dbReference type="InterPro" id="IPR000408">
    <property type="entry name" value="Reg_chr_condens"/>
</dbReference>
<keyword evidence="2" id="KW-0677">Repeat</keyword>